<evidence type="ECO:0000256" key="6">
    <source>
        <dbReference type="ARBA" id="ARBA00023136"/>
    </source>
</evidence>
<comment type="similarity">
    <text evidence="2 7">Belongs to the sodium:solute symporter (SSF) (TC 2.A.21) family.</text>
</comment>
<dbReference type="RefSeq" id="WP_054619831.1">
    <property type="nucleotide sequence ID" value="NZ_CP022579.1"/>
</dbReference>
<dbReference type="AlphaFoldDB" id="A0A5C1E4S8"/>
<evidence type="ECO:0000256" key="3">
    <source>
        <dbReference type="ARBA" id="ARBA00022448"/>
    </source>
</evidence>
<feature type="transmembrane region" description="Helical" evidence="8">
    <location>
        <begin position="258"/>
        <end position="282"/>
    </location>
</feature>
<reference evidence="9 10" key="1">
    <citation type="submission" date="2017-07" db="EMBL/GenBank/DDBJ databases">
        <title>Complete genome sequence of Oryzomicrobium terrae TPP412.</title>
        <authorList>
            <person name="Chiu L.-W."/>
            <person name="Lo K.-J."/>
            <person name="Tsai Y.-M."/>
            <person name="Lin S.-S."/>
            <person name="Kuo C.-H."/>
            <person name="Liu C.-T."/>
        </authorList>
    </citation>
    <scope>NUCLEOTIDE SEQUENCE [LARGE SCALE GENOMIC DNA]</scope>
    <source>
        <strain evidence="9 10">TPP412</strain>
    </source>
</reference>
<evidence type="ECO:0000256" key="1">
    <source>
        <dbReference type="ARBA" id="ARBA00004141"/>
    </source>
</evidence>
<feature type="transmembrane region" description="Helical" evidence="8">
    <location>
        <begin position="360"/>
        <end position="381"/>
    </location>
</feature>
<dbReference type="PANTHER" id="PTHR48086">
    <property type="entry name" value="SODIUM/PROLINE SYMPORTER-RELATED"/>
    <property type="match status" value="1"/>
</dbReference>
<dbReference type="Proteomes" id="UP000323671">
    <property type="component" value="Chromosome"/>
</dbReference>
<evidence type="ECO:0000256" key="2">
    <source>
        <dbReference type="ARBA" id="ARBA00006434"/>
    </source>
</evidence>
<dbReference type="PROSITE" id="PS50283">
    <property type="entry name" value="NA_SOLUT_SYMP_3"/>
    <property type="match status" value="1"/>
</dbReference>
<comment type="subcellular location">
    <subcellularLocation>
        <location evidence="1">Membrane</location>
        <topology evidence="1">Multi-pass membrane protein</topology>
    </subcellularLocation>
</comment>
<feature type="transmembrane region" description="Helical" evidence="8">
    <location>
        <begin position="115"/>
        <end position="133"/>
    </location>
</feature>
<evidence type="ECO:0000256" key="5">
    <source>
        <dbReference type="ARBA" id="ARBA00022989"/>
    </source>
</evidence>
<keyword evidence="6 8" id="KW-0472">Membrane</keyword>
<feature type="transmembrane region" description="Helical" evidence="8">
    <location>
        <begin position="226"/>
        <end position="246"/>
    </location>
</feature>
<evidence type="ECO:0000256" key="7">
    <source>
        <dbReference type="RuleBase" id="RU362091"/>
    </source>
</evidence>
<name>A0A5C1E4S8_9RHOO</name>
<dbReference type="Pfam" id="PF00474">
    <property type="entry name" value="SSF"/>
    <property type="match status" value="1"/>
</dbReference>
<feature type="transmembrane region" description="Helical" evidence="8">
    <location>
        <begin position="153"/>
        <end position="174"/>
    </location>
</feature>
<feature type="transmembrane region" description="Helical" evidence="8">
    <location>
        <begin position="76"/>
        <end position="94"/>
    </location>
</feature>
<feature type="transmembrane region" description="Helical" evidence="8">
    <location>
        <begin position="449"/>
        <end position="470"/>
    </location>
</feature>
<accession>A0A5C1E4S8</accession>
<dbReference type="PANTHER" id="PTHR48086:SF7">
    <property type="entry name" value="SODIUM-SOLUTE SYMPORTER-RELATED"/>
    <property type="match status" value="1"/>
</dbReference>
<feature type="transmembrane region" description="Helical" evidence="8">
    <location>
        <begin position="181"/>
        <end position="206"/>
    </location>
</feature>
<keyword evidence="5 8" id="KW-1133">Transmembrane helix</keyword>
<dbReference type="EMBL" id="CP022579">
    <property type="protein sequence ID" value="QEL63529.1"/>
    <property type="molecule type" value="Genomic_DNA"/>
</dbReference>
<gene>
    <name evidence="9" type="ORF">OTERR_00530</name>
</gene>
<evidence type="ECO:0000256" key="8">
    <source>
        <dbReference type="SAM" id="Phobius"/>
    </source>
</evidence>
<feature type="transmembrane region" description="Helical" evidence="8">
    <location>
        <begin position="6"/>
        <end position="21"/>
    </location>
</feature>
<feature type="transmembrane region" description="Helical" evidence="8">
    <location>
        <begin position="41"/>
        <end position="64"/>
    </location>
</feature>
<keyword evidence="10" id="KW-1185">Reference proteome</keyword>
<dbReference type="CDD" id="cd11474">
    <property type="entry name" value="SLC5sbd_CHT"/>
    <property type="match status" value="1"/>
</dbReference>
<dbReference type="Gene3D" id="1.20.1730.10">
    <property type="entry name" value="Sodium/glucose cotransporter"/>
    <property type="match status" value="1"/>
</dbReference>
<sequence>MLVWFVGLYLLVTISIGLYAASKVKNAADFVVAGRHLPLPVIVATVFATWFGSETVLGIPAAFVKDGLRGVVADPFGSSMCLILVGLFFARPLYRLKLLTIGDFFRGRYNRSVELITAIAIVISYLGWVSAQIKAMGLVFSVVTQGAVTPEQGMFIGIAIVLVYTLMGGMWAVAMTDAFQMTVVIGGLLFIAWIVAGLAGGVGTVVAHAEAAGKLDFLPRFEARDMVAFIAALVTMGFGSIPQQDVFQRVSSAKSENVGALGSVLGGSIYFVFAFVPMFLVYSATLIDPQLVARYLETDAQFILPQLIIQHTPFVAQVLFFGALLAAIMSCSSATLLAPSVTFTENILRPFLPDITDGQLLRAMRIVVFVFGLAVLAFALSSSESIFEMVENAYKVTLVAAFVPLAAGVYWSRATTQGALFSIAAGVGLWLSGEVLAPEGYLDGFLPVQFAGLLGAIAGMVVGSLLPQWFGRFSAQAARSHVY</sequence>
<organism evidence="9 10">
    <name type="scientific">Oryzomicrobium terrae</name>
    <dbReference type="NCBI Taxonomy" id="1735038"/>
    <lineage>
        <taxon>Bacteria</taxon>
        <taxon>Pseudomonadati</taxon>
        <taxon>Pseudomonadota</taxon>
        <taxon>Betaproteobacteria</taxon>
        <taxon>Rhodocyclales</taxon>
        <taxon>Rhodocyclaceae</taxon>
        <taxon>Oryzomicrobium</taxon>
    </lineage>
</organism>
<dbReference type="GO" id="GO:0022857">
    <property type="term" value="F:transmembrane transporter activity"/>
    <property type="evidence" value="ECO:0007669"/>
    <property type="project" value="InterPro"/>
</dbReference>
<keyword evidence="3" id="KW-0813">Transport</keyword>
<feature type="transmembrane region" description="Helical" evidence="8">
    <location>
        <begin position="314"/>
        <end position="339"/>
    </location>
</feature>
<dbReference type="GO" id="GO:0005886">
    <property type="term" value="C:plasma membrane"/>
    <property type="evidence" value="ECO:0007669"/>
    <property type="project" value="TreeGrafter"/>
</dbReference>
<evidence type="ECO:0000313" key="9">
    <source>
        <dbReference type="EMBL" id="QEL63529.1"/>
    </source>
</evidence>
<evidence type="ECO:0000313" key="10">
    <source>
        <dbReference type="Proteomes" id="UP000323671"/>
    </source>
</evidence>
<dbReference type="KEGG" id="otr:OTERR_00530"/>
<protein>
    <submittedName>
        <fullName evidence="9">Sodium/solute symporter</fullName>
    </submittedName>
</protein>
<dbReference type="InterPro" id="IPR038377">
    <property type="entry name" value="Na/Glc_symporter_sf"/>
</dbReference>
<dbReference type="InterPro" id="IPR001734">
    <property type="entry name" value="Na/solute_symporter"/>
</dbReference>
<dbReference type="InterPro" id="IPR050277">
    <property type="entry name" value="Sodium:Solute_Symporter"/>
</dbReference>
<keyword evidence="4 8" id="KW-0812">Transmembrane</keyword>
<feature type="transmembrane region" description="Helical" evidence="8">
    <location>
        <begin position="393"/>
        <end position="411"/>
    </location>
</feature>
<proteinExistence type="inferred from homology"/>
<feature type="transmembrane region" description="Helical" evidence="8">
    <location>
        <begin position="418"/>
        <end position="437"/>
    </location>
</feature>
<evidence type="ECO:0000256" key="4">
    <source>
        <dbReference type="ARBA" id="ARBA00022692"/>
    </source>
</evidence>